<dbReference type="PANTHER" id="PTHR30329">
    <property type="entry name" value="STATOR ELEMENT OF FLAGELLAR MOTOR COMPLEX"/>
    <property type="match status" value="1"/>
</dbReference>
<evidence type="ECO:0000256" key="1">
    <source>
        <dbReference type="ARBA" id="ARBA00004442"/>
    </source>
</evidence>
<keyword evidence="2" id="KW-0472">Membrane</keyword>
<dbReference type="CDD" id="cd07185">
    <property type="entry name" value="OmpA_C-like"/>
    <property type="match status" value="1"/>
</dbReference>
<evidence type="ECO:0000256" key="3">
    <source>
        <dbReference type="ARBA" id="ARBA00023237"/>
    </source>
</evidence>
<evidence type="ECO:0000259" key="4">
    <source>
        <dbReference type="PROSITE" id="PS51123"/>
    </source>
</evidence>
<reference evidence="5" key="1">
    <citation type="submission" date="2019-08" db="EMBL/GenBank/DDBJ databases">
        <authorList>
            <person name="Kucharzyk K."/>
            <person name="Murdoch R.W."/>
            <person name="Higgins S."/>
            <person name="Loffler F."/>
        </authorList>
    </citation>
    <scope>NUCLEOTIDE SEQUENCE</scope>
</reference>
<evidence type="ECO:0000313" key="5">
    <source>
        <dbReference type="EMBL" id="MPN55596.1"/>
    </source>
</evidence>
<dbReference type="InterPro" id="IPR006665">
    <property type="entry name" value="OmpA-like"/>
</dbReference>
<organism evidence="5">
    <name type="scientific">bioreactor metagenome</name>
    <dbReference type="NCBI Taxonomy" id="1076179"/>
    <lineage>
        <taxon>unclassified sequences</taxon>
        <taxon>metagenomes</taxon>
        <taxon>ecological metagenomes</taxon>
    </lineage>
</organism>
<comment type="subcellular location">
    <subcellularLocation>
        <location evidence="1">Cell outer membrane</location>
    </subcellularLocation>
</comment>
<dbReference type="InterPro" id="IPR036737">
    <property type="entry name" value="OmpA-like_sf"/>
</dbReference>
<protein>
    <submittedName>
        <fullName evidence="5">Peptidoglycan-binding protein ArfA</fullName>
    </submittedName>
</protein>
<dbReference type="SUPFAM" id="SSF103088">
    <property type="entry name" value="OmpA-like"/>
    <property type="match status" value="1"/>
</dbReference>
<dbReference type="Pfam" id="PF00691">
    <property type="entry name" value="OmpA"/>
    <property type="match status" value="1"/>
</dbReference>
<name>A0A645IWM6_9ZZZZ</name>
<feature type="domain" description="OmpA-like" evidence="4">
    <location>
        <begin position="1"/>
        <end position="78"/>
    </location>
</feature>
<dbReference type="EMBL" id="VSSQ01125047">
    <property type="protein sequence ID" value="MPN55596.1"/>
    <property type="molecule type" value="Genomic_DNA"/>
</dbReference>
<dbReference type="GO" id="GO:0009279">
    <property type="term" value="C:cell outer membrane"/>
    <property type="evidence" value="ECO:0007669"/>
    <property type="project" value="UniProtKB-SubCell"/>
</dbReference>
<dbReference type="PRINTS" id="PR01021">
    <property type="entry name" value="OMPADOMAIN"/>
</dbReference>
<gene>
    <name evidence="5" type="primary">arfA</name>
    <name evidence="5" type="ORF">SDC9_203280</name>
</gene>
<dbReference type="InterPro" id="IPR050330">
    <property type="entry name" value="Bact_OuterMem_StrucFunc"/>
</dbReference>
<proteinExistence type="predicted"/>
<comment type="caution">
    <text evidence="5">The sequence shown here is derived from an EMBL/GenBank/DDBJ whole genome shotgun (WGS) entry which is preliminary data.</text>
</comment>
<sequence length="79" mass="8499">MTTVRIIGHTDNVGSDAANNLLAVNRADATRDYLVSRGVASKRISIDGRGEHEPIADNATADGRAKNRRVEIFVAEATH</sequence>
<evidence type="ECO:0000256" key="2">
    <source>
        <dbReference type="ARBA" id="ARBA00023136"/>
    </source>
</evidence>
<dbReference type="InterPro" id="IPR006664">
    <property type="entry name" value="OMP_bac"/>
</dbReference>
<dbReference type="PROSITE" id="PS51123">
    <property type="entry name" value="OMPA_2"/>
    <property type="match status" value="1"/>
</dbReference>
<dbReference type="AlphaFoldDB" id="A0A645IWM6"/>
<accession>A0A645IWM6</accession>
<keyword evidence="3" id="KW-0998">Cell outer membrane</keyword>
<dbReference type="PRINTS" id="PR01023">
    <property type="entry name" value="NAFLGMOTY"/>
</dbReference>
<dbReference type="Gene3D" id="3.30.1330.60">
    <property type="entry name" value="OmpA-like domain"/>
    <property type="match status" value="1"/>
</dbReference>
<dbReference type="PANTHER" id="PTHR30329:SF21">
    <property type="entry name" value="LIPOPROTEIN YIAD-RELATED"/>
    <property type="match status" value="1"/>
</dbReference>